<evidence type="ECO:0000256" key="1">
    <source>
        <dbReference type="ARBA" id="ARBA00001913"/>
    </source>
</evidence>
<evidence type="ECO:0000259" key="15">
    <source>
        <dbReference type="Pfam" id="PF09298"/>
    </source>
</evidence>
<dbReference type="STRING" id="463014.BAU07_16185"/>
<dbReference type="SUPFAM" id="SSF56529">
    <property type="entry name" value="FAH"/>
    <property type="match status" value="1"/>
</dbReference>
<keyword evidence="6" id="KW-0378">Hydrolase</keyword>
<feature type="domain" description="Fumarylacetoacetase-like C-terminal" evidence="14">
    <location>
        <begin position="138"/>
        <end position="438"/>
    </location>
</feature>
<keyword evidence="5 13" id="KW-0479">Metal-binding</keyword>
<feature type="domain" description="Fumarylacetoacetase N-terminal" evidence="15">
    <location>
        <begin position="29"/>
        <end position="128"/>
    </location>
</feature>
<evidence type="ECO:0000256" key="7">
    <source>
        <dbReference type="ARBA" id="ARBA00022837"/>
    </source>
</evidence>
<dbReference type="PANTHER" id="PTHR43069:SF2">
    <property type="entry name" value="FUMARYLACETOACETASE"/>
    <property type="match status" value="1"/>
</dbReference>
<feature type="binding site" evidence="13">
    <location>
        <position position="271"/>
    </location>
    <ligand>
        <name>Mg(2+)</name>
        <dbReference type="ChEBI" id="CHEBI:18420"/>
    </ligand>
</feature>
<accession>A0A193GEH2</accession>
<protein>
    <recommendedName>
        <fullName evidence="4">fumarylacetoacetase</fullName>
        <ecNumber evidence="4">3.7.1.2</ecNumber>
    </recommendedName>
</protein>
<reference evidence="16 17" key="1">
    <citation type="submission" date="2016-06" db="EMBL/GenBank/DDBJ databases">
        <title>Complete genome sequences of Bordetella bronchialis and Bordetella flabilis.</title>
        <authorList>
            <person name="LiPuma J.J."/>
            <person name="Spilker T."/>
        </authorList>
    </citation>
    <scope>NUCLEOTIDE SEQUENCE [LARGE SCALE GENOMIC DNA]</scope>
    <source>
        <strain evidence="16 17">AU10664</strain>
    </source>
</reference>
<dbReference type="KEGG" id="bfz:BAU07_16185"/>
<evidence type="ECO:0000256" key="3">
    <source>
        <dbReference type="ARBA" id="ARBA00004782"/>
    </source>
</evidence>
<dbReference type="EMBL" id="CP016172">
    <property type="protein sequence ID" value="ANN78442.1"/>
    <property type="molecule type" value="Genomic_DNA"/>
</dbReference>
<feature type="binding site" evidence="12">
    <location>
        <position position="374"/>
    </location>
    <ligand>
        <name>substrate</name>
    </ligand>
</feature>
<feature type="active site" description="Proton acceptor" evidence="11">
    <location>
        <position position="143"/>
    </location>
</feature>
<evidence type="ECO:0000256" key="13">
    <source>
        <dbReference type="PIRSR" id="PIRSR605959-3"/>
    </source>
</evidence>
<organism evidence="16 17">
    <name type="scientific">Bordetella flabilis</name>
    <dbReference type="NCBI Taxonomy" id="463014"/>
    <lineage>
        <taxon>Bacteria</taxon>
        <taxon>Pseudomonadati</taxon>
        <taxon>Pseudomonadota</taxon>
        <taxon>Betaproteobacteria</taxon>
        <taxon>Burkholderiales</taxon>
        <taxon>Alcaligenaceae</taxon>
        <taxon>Bordetella</taxon>
    </lineage>
</organism>
<dbReference type="GO" id="GO:0046872">
    <property type="term" value="F:metal ion binding"/>
    <property type="evidence" value="ECO:0007669"/>
    <property type="project" value="UniProtKB-KW"/>
</dbReference>
<comment type="cofactor">
    <cofactor evidence="2 13">
        <name>Mg(2+)</name>
        <dbReference type="ChEBI" id="CHEBI:18420"/>
    </cofactor>
</comment>
<comment type="cofactor">
    <cofactor evidence="1 13">
        <name>Ca(2+)</name>
        <dbReference type="ChEBI" id="CHEBI:29108"/>
    </cofactor>
</comment>
<keyword evidence="7 13" id="KW-0106">Calcium</keyword>
<name>A0A193GEH2_9BORD</name>
<dbReference type="InterPro" id="IPR005959">
    <property type="entry name" value="Fumarylacetoacetase"/>
</dbReference>
<keyword evidence="17" id="KW-1185">Reference proteome</keyword>
<dbReference type="Proteomes" id="UP000091926">
    <property type="component" value="Chromosome"/>
</dbReference>
<evidence type="ECO:0000256" key="11">
    <source>
        <dbReference type="PIRSR" id="PIRSR605959-1"/>
    </source>
</evidence>
<evidence type="ECO:0000256" key="12">
    <source>
        <dbReference type="PIRSR" id="PIRSR605959-2"/>
    </source>
</evidence>
<evidence type="ECO:0000256" key="8">
    <source>
        <dbReference type="ARBA" id="ARBA00022842"/>
    </source>
</evidence>
<feature type="binding site" evidence="13">
    <location>
        <position position="247"/>
    </location>
    <ligand>
        <name>Mg(2+)</name>
        <dbReference type="ChEBI" id="CHEBI:18420"/>
    </ligand>
</feature>
<evidence type="ECO:0000313" key="16">
    <source>
        <dbReference type="EMBL" id="ANN78442.1"/>
    </source>
</evidence>
<dbReference type="GO" id="GO:0006559">
    <property type="term" value="P:L-phenylalanine catabolic process"/>
    <property type="evidence" value="ECO:0007669"/>
    <property type="project" value="UniProtKB-UniPathway"/>
</dbReference>
<dbReference type="SUPFAM" id="SSF63433">
    <property type="entry name" value="Fumarylacetoacetate hydrolase, FAH, N-terminal domain"/>
    <property type="match status" value="1"/>
</dbReference>
<sequence>MTELDHTHDPAARSWVAAANVAGSDFPLQNLPLGVFETGDGHAPRIGIAIGDAVLDVAQACRRGLLALPEDITAACGASTLNALMALGPPASGALRHAAFGLLLSSSRRADAARGCLVPVSRARMRLPAHIGDFTDFYTSIHHARRAMAAMRPGATLGHNFHTLPVAYHGRASSVVASGHACVRPRGQLGMDLADIASGARTGYAATRKLDFEAEVGCFIGAGNALGHPVDLDDAEQHVFGVCLVNDWSARDIQRWEAQPLGPFLAKSFLTTISPWVVTVQALAPFRRPPAPREADAPPPPRALTSARHEALGGLAMELRIAIATAAMKQAGQAPEAIGSPAFSAQYWTLSQMLAHHTSNGCNLRPGDLLSSGTVSGPDVRDSGCLLERTRDGQTPLALSGGEQRGYLEDGDTVELRAVCAAPGAVSIGFGVCAGTVVAEAAT</sequence>
<dbReference type="GO" id="GO:0006572">
    <property type="term" value="P:L-tyrosine catabolic process"/>
    <property type="evidence" value="ECO:0007669"/>
    <property type="project" value="UniProtKB-KW"/>
</dbReference>
<dbReference type="InterPro" id="IPR036663">
    <property type="entry name" value="Fumarylacetoacetase_C_sf"/>
</dbReference>
<dbReference type="InterPro" id="IPR015377">
    <property type="entry name" value="Fumarylacetoacetase_N"/>
</dbReference>
<dbReference type="NCBIfam" id="TIGR01266">
    <property type="entry name" value="fum_ac_acetase"/>
    <property type="match status" value="1"/>
</dbReference>
<dbReference type="OrthoDB" id="3766879at2"/>
<feature type="binding site" evidence="13">
    <location>
        <position position="247"/>
    </location>
    <ligand>
        <name>Ca(2+)</name>
        <dbReference type="ChEBI" id="CHEBI:29108"/>
    </ligand>
</feature>
<dbReference type="PANTHER" id="PTHR43069">
    <property type="entry name" value="FUMARYLACETOACETASE"/>
    <property type="match status" value="1"/>
</dbReference>
<feature type="binding site" evidence="13">
    <location>
        <position position="215"/>
    </location>
    <ligand>
        <name>Ca(2+)</name>
        <dbReference type="ChEBI" id="CHEBI:29108"/>
    </ligand>
</feature>
<dbReference type="Gene3D" id="2.30.30.230">
    <property type="entry name" value="Fumarylacetoacetase, N-terminal domain"/>
    <property type="match status" value="1"/>
</dbReference>
<evidence type="ECO:0000256" key="2">
    <source>
        <dbReference type="ARBA" id="ARBA00001946"/>
    </source>
</evidence>
<feature type="binding site" evidence="13">
    <location>
        <position position="136"/>
    </location>
    <ligand>
        <name>Ca(2+)</name>
        <dbReference type="ChEBI" id="CHEBI:29108"/>
    </ligand>
</feature>
<dbReference type="Gene3D" id="3.90.850.10">
    <property type="entry name" value="Fumarylacetoacetase-like, C-terminal domain"/>
    <property type="match status" value="1"/>
</dbReference>
<dbReference type="AlphaFoldDB" id="A0A193GEH2"/>
<evidence type="ECO:0000256" key="5">
    <source>
        <dbReference type="ARBA" id="ARBA00022723"/>
    </source>
</evidence>
<dbReference type="Pfam" id="PF01557">
    <property type="entry name" value="FAA_hydrolase"/>
    <property type="match status" value="1"/>
</dbReference>
<evidence type="ECO:0000256" key="6">
    <source>
        <dbReference type="ARBA" id="ARBA00022801"/>
    </source>
</evidence>
<dbReference type="GO" id="GO:0004334">
    <property type="term" value="F:fumarylacetoacetase activity"/>
    <property type="evidence" value="ECO:0007669"/>
    <property type="project" value="UniProtKB-EC"/>
</dbReference>
<evidence type="ECO:0000256" key="9">
    <source>
        <dbReference type="ARBA" id="ARBA00022878"/>
    </source>
</evidence>
<keyword evidence="8 13" id="KW-0460">Magnesium</keyword>
<gene>
    <name evidence="16" type="ORF">BAU07_16185</name>
</gene>
<dbReference type="Pfam" id="PF09298">
    <property type="entry name" value="FAA_hydrolase_N"/>
    <property type="match status" value="1"/>
</dbReference>
<feature type="binding site" evidence="13">
    <location>
        <position position="213"/>
    </location>
    <ligand>
        <name>Ca(2+)</name>
        <dbReference type="ChEBI" id="CHEBI:29108"/>
    </ligand>
</feature>
<evidence type="ECO:0000313" key="17">
    <source>
        <dbReference type="Proteomes" id="UP000091926"/>
    </source>
</evidence>
<proteinExistence type="predicted"/>
<feature type="binding site" evidence="13">
    <location>
        <position position="267"/>
    </location>
    <ligand>
        <name>Mg(2+)</name>
        <dbReference type="ChEBI" id="CHEBI:18420"/>
    </ligand>
</feature>
<keyword evidence="10" id="KW-0585">Phenylalanine catabolism</keyword>
<feature type="binding site" evidence="12">
    <location>
        <position position="254"/>
    </location>
    <ligand>
        <name>substrate</name>
    </ligand>
</feature>
<dbReference type="InterPro" id="IPR036462">
    <property type="entry name" value="Fumarylacetoacetase_N_sf"/>
</dbReference>
<keyword evidence="9" id="KW-0828">Tyrosine catabolism</keyword>
<evidence type="ECO:0000256" key="10">
    <source>
        <dbReference type="ARBA" id="ARBA00023232"/>
    </source>
</evidence>
<dbReference type="RefSeq" id="WP_066659553.1">
    <property type="nucleotide sequence ID" value="NZ_CBCSCL010000030.1"/>
</dbReference>
<dbReference type="GO" id="GO:1902000">
    <property type="term" value="P:homogentisate catabolic process"/>
    <property type="evidence" value="ECO:0007669"/>
    <property type="project" value="TreeGrafter"/>
</dbReference>
<feature type="binding site" evidence="12">
    <location>
        <position position="152"/>
    </location>
    <ligand>
        <name>substrate</name>
    </ligand>
</feature>
<evidence type="ECO:0000256" key="4">
    <source>
        <dbReference type="ARBA" id="ARBA00012094"/>
    </source>
</evidence>
<dbReference type="InterPro" id="IPR011234">
    <property type="entry name" value="Fumarylacetoacetase-like_C"/>
</dbReference>
<dbReference type="EC" id="3.7.1.2" evidence="4"/>
<comment type="pathway">
    <text evidence="3">Amino-acid degradation; L-phenylalanine degradation; acetoacetate and fumarate from L-phenylalanine: step 6/6.</text>
</comment>
<dbReference type="UniPathway" id="UPA00139">
    <property type="reaction ID" value="UER00341"/>
</dbReference>
<feature type="binding site" evidence="12">
    <location>
        <position position="138"/>
    </location>
    <ligand>
        <name>substrate</name>
    </ligand>
</feature>
<evidence type="ECO:0000259" key="14">
    <source>
        <dbReference type="Pfam" id="PF01557"/>
    </source>
</evidence>